<reference evidence="1 2" key="1">
    <citation type="submission" date="2021-06" db="EMBL/GenBank/DDBJ databases">
        <title>Description of novel taxa of the family Lachnospiraceae.</title>
        <authorList>
            <person name="Chaplin A.V."/>
            <person name="Sokolova S.R."/>
            <person name="Pikina A.P."/>
            <person name="Korzhanova M."/>
            <person name="Belova V."/>
            <person name="Korostin D."/>
            <person name="Efimov B.A."/>
        </authorList>
    </citation>
    <scope>NUCLEOTIDE SEQUENCE [LARGE SCALE GENOMIC DNA]</scope>
    <source>
        <strain evidence="1 2">ASD4241</strain>
    </source>
</reference>
<name>A0ABS6KEJ6_9FIRM</name>
<dbReference type="Proteomes" id="UP001314681">
    <property type="component" value="Unassembled WGS sequence"/>
</dbReference>
<sequence length="127" mass="14948">MEHTANHPGPGPSPCVRQFGIPPAELTNEQWQYLFTDLKQQTIPSGSTKMKGGNSHIRISGIYSLPESGDTQYQRYKYYINDVLRQIRKGNIEYCYYIYQICDLLRYEHDTLKTRYEPAGRYFEVWL</sequence>
<keyword evidence="2" id="KW-1185">Reference proteome</keyword>
<gene>
    <name evidence="1" type="ORF">KTH90_23370</name>
</gene>
<evidence type="ECO:0000313" key="2">
    <source>
        <dbReference type="Proteomes" id="UP001314681"/>
    </source>
</evidence>
<protein>
    <submittedName>
        <fullName evidence="1">Uncharacterized protein</fullName>
    </submittedName>
</protein>
<proteinExistence type="predicted"/>
<dbReference type="RefSeq" id="WP_158355402.1">
    <property type="nucleotide sequence ID" value="NZ_JAHQCX010000026.1"/>
</dbReference>
<evidence type="ECO:0000313" key="1">
    <source>
        <dbReference type="EMBL" id="MBU9728935.1"/>
    </source>
</evidence>
<accession>A0ABS6KEJ6</accession>
<comment type="caution">
    <text evidence="1">The sequence shown here is derived from an EMBL/GenBank/DDBJ whole genome shotgun (WGS) entry which is preliminary data.</text>
</comment>
<dbReference type="EMBL" id="JAHQCX010000026">
    <property type="protein sequence ID" value="MBU9728935.1"/>
    <property type="molecule type" value="Genomic_DNA"/>
</dbReference>
<organism evidence="1 2">
    <name type="scientific">Diplocloster modestus</name>
    <dbReference type="NCBI Taxonomy" id="2850322"/>
    <lineage>
        <taxon>Bacteria</taxon>
        <taxon>Bacillati</taxon>
        <taxon>Bacillota</taxon>
        <taxon>Clostridia</taxon>
        <taxon>Lachnospirales</taxon>
        <taxon>Lachnospiraceae</taxon>
        <taxon>Diplocloster</taxon>
    </lineage>
</organism>